<dbReference type="SMART" id="SM00292">
    <property type="entry name" value="BRCT"/>
    <property type="match status" value="1"/>
</dbReference>
<dbReference type="Proteomes" id="UP000075809">
    <property type="component" value="Unassembled WGS sequence"/>
</dbReference>
<dbReference type="InterPro" id="IPR036420">
    <property type="entry name" value="BRCT_dom_sf"/>
</dbReference>
<organism evidence="3 4">
    <name type="scientific">Mycetomoellerius zeteki</name>
    <dbReference type="NCBI Taxonomy" id="64791"/>
    <lineage>
        <taxon>Eukaryota</taxon>
        <taxon>Metazoa</taxon>
        <taxon>Ecdysozoa</taxon>
        <taxon>Arthropoda</taxon>
        <taxon>Hexapoda</taxon>
        <taxon>Insecta</taxon>
        <taxon>Pterygota</taxon>
        <taxon>Neoptera</taxon>
        <taxon>Endopterygota</taxon>
        <taxon>Hymenoptera</taxon>
        <taxon>Apocrita</taxon>
        <taxon>Aculeata</taxon>
        <taxon>Formicoidea</taxon>
        <taxon>Formicidae</taxon>
        <taxon>Myrmicinae</taxon>
        <taxon>Mycetomoellerius</taxon>
    </lineage>
</organism>
<feature type="compositionally biased region" description="Polar residues" evidence="1">
    <location>
        <begin position="1084"/>
        <end position="1093"/>
    </location>
</feature>
<feature type="compositionally biased region" description="Polar residues" evidence="1">
    <location>
        <begin position="647"/>
        <end position="656"/>
    </location>
</feature>
<dbReference type="GO" id="GO:0000077">
    <property type="term" value="P:DNA damage checkpoint signaling"/>
    <property type="evidence" value="ECO:0007669"/>
    <property type="project" value="TreeGrafter"/>
</dbReference>
<evidence type="ECO:0000313" key="4">
    <source>
        <dbReference type="Proteomes" id="UP000075809"/>
    </source>
</evidence>
<feature type="region of interest" description="Disordered" evidence="1">
    <location>
        <begin position="1"/>
        <end position="51"/>
    </location>
</feature>
<dbReference type="GO" id="GO:0042393">
    <property type="term" value="F:histone binding"/>
    <property type="evidence" value="ECO:0007669"/>
    <property type="project" value="TreeGrafter"/>
</dbReference>
<feature type="region of interest" description="Disordered" evidence="1">
    <location>
        <begin position="66"/>
        <end position="105"/>
    </location>
</feature>
<dbReference type="Pfam" id="PF24680">
    <property type="entry name" value="SH3_Hsr9"/>
    <property type="match status" value="1"/>
</dbReference>
<protein>
    <submittedName>
        <fullName evidence="3">Tumor suppressor p53-binding protein 1</fullName>
    </submittedName>
</protein>
<feature type="region of interest" description="Disordered" evidence="1">
    <location>
        <begin position="780"/>
        <end position="826"/>
    </location>
</feature>
<accession>A0A151X1V7</accession>
<dbReference type="SUPFAM" id="SSF52113">
    <property type="entry name" value="BRCT domain"/>
    <property type="match status" value="2"/>
</dbReference>
<proteinExistence type="predicted"/>
<dbReference type="GO" id="GO:0005634">
    <property type="term" value="C:nucleus"/>
    <property type="evidence" value="ECO:0007669"/>
    <property type="project" value="TreeGrafter"/>
</dbReference>
<dbReference type="Gene3D" id="3.40.50.10190">
    <property type="entry name" value="BRCT domain"/>
    <property type="match status" value="2"/>
</dbReference>
<dbReference type="InterPro" id="IPR056492">
    <property type="entry name" value="SH3_Hsr9"/>
</dbReference>
<feature type="region of interest" description="Disordered" evidence="1">
    <location>
        <begin position="456"/>
        <end position="504"/>
    </location>
</feature>
<feature type="compositionally biased region" description="Basic and acidic residues" evidence="1">
    <location>
        <begin position="185"/>
        <end position="196"/>
    </location>
</feature>
<feature type="region of interest" description="Disordered" evidence="1">
    <location>
        <begin position="1033"/>
        <end position="1094"/>
    </location>
</feature>
<feature type="region of interest" description="Disordered" evidence="1">
    <location>
        <begin position="127"/>
        <end position="206"/>
    </location>
</feature>
<dbReference type="Pfam" id="PF18428">
    <property type="entry name" value="BRCT_3"/>
    <property type="match status" value="1"/>
</dbReference>
<dbReference type="PANTHER" id="PTHR15321">
    <property type="entry name" value="TUMOR SUPPRESSOR P53-BINDING PROTEIN 1"/>
    <property type="match status" value="1"/>
</dbReference>
<dbReference type="EMBL" id="KQ982584">
    <property type="protein sequence ID" value="KYQ54404.1"/>
    <property type="molecule type" value="Genomic_DNA"/>
</dbReference>
<feature type="region of interest" description="Disordered" evidence="1">
    <location>
        <begin position="1115"/>
        <end position="1145"/>
    </location>
</feature>
<dbReference type="SUPFAM" id="SSF63748">
    <property type="entry name" value="Tudor/PWWP/MBT"/>
    <property type="match status" value="1"/>
</dbReference>
<dbReference type="InterPro" id="IPR047252">
    <property type="entry name" value="TP53BP1-like"/>
</dbReference>
<evidence type="ECO:0000313" key="3">
    <source>
        <dbReference type="EMBL" id="KYQ54404.1"/>
    </source>
</evidence>
<dbReference type="Gene3D" id="2.30.30.140">
    <property type="match status" value="1"/>
</dbReference>
<dbReference type="InterPro" id="IPR001357">
    <property type="entry name" value="BRCT_dom"/>
</dbReference>
<feature type="compositionally biased region" description="Polar residues" evidence="1">
    <location>
        <begin position="74"/>
        <end position="94"/>
    </location>
</feature>
<dbReference type="CDD" id="cd17724">
    <property type="entry name" value="BRCT_p53bp1_rpt2"/>
    <property type="match status" value="1"/>
</dbReference>
<feature type="compositionally biased region" description="Basic residues" evidence="1">
    <location>
        <begin position="807"/>
        <end position="822"/>
    </location>
</feature>
<feature type="compositionally biased region" description="Polar residues" evidence="1">
    <location>
        <begin position="22"/>
        <end position="40"/>
    </location>
</feature>
<feature type="compositionally biased region" description="Basic and acidic residues" evidence="1">
    <location>
        <begin position="489"/>
        <end position="504"/>
    </location>
</feature>
<feature type="compositionally biased region" description="Polar residues" evidence="1">
    <location>
        <begin position="785"/>
        <end position="799"/>
    </location>
</feature>
<dbReference type="InterPro" id="IPR047250">
    <property type="entry name" value="BRCT_p53bp1-like_rpt2"/>
</dbReference>
<evidence type="ECO:0000256" key="1">
    <source>
        <dbReference type="SAM" id="MobiDB-lite"/>
    </source>
</evidence>
<feature type="compositionally biased region" description="Basic and acidic residues" evidence="1">
    <location>
        <begin position="457"/>
        <end position="481"/>
    </location>
</feature>
<feature type="region of interest" description="Disordered" evidence="1">
    <location>
        <begin position="626"/>
        <end position="656"/>
    </location>
</feature>
<feature type="compositionally biased region" description="Low complexity" evidence="1">
    <location>
        <begin position="1048"/>
        <end position="1060"/>
    </location>
</feature>
<feature type="domain" description="BRCT" evidence="2">
    <location>
        <begin position="1309"/>
        <end position="1410"/>
    </location>
</feature>
<dbReference type="PANTHER" id="PTHR15321:SF3">
    <property type="entry name" value="TP53-BINDING PROTEIN 1"/>
    <property type="match status" value="1"/>
</dbReference>
<gene>
    <name evidence="3" type="ORF">ALC60_06693</name>
</gene>
<sequence length="1417" mass="158500">MSNPVESDTCVPHTQETHYESANKSLKMTSETQETSLNESQDFRLVDSEGDESMVDKLKQILVGEANNEKSIDQVDSQQIPETLQTEENNTITANDKEDETIIDEKVKESDAIEKITENVSTSELCESEKKDELFDEDEIIQGTPPQSYSPSRKVGSVDVNLKRKASTFDEPPVKIPRMSEEDEAKLQKRLEEESRQSCGSDDSYQDLFKNMDKNVIIEETQEPTTVEFTQNTLKTSAEHAAETTNDDKTQEHHVEQTNQQQDEKCDMEKDENLNVSAKLDVSNNDSTTVNFNSTCENDLLEENNVSNGKGDVTSTNAVIEKFEKGTLDEPELVKDTETASDENNQSNCVKPTEKTIDKNDEEIPSLQTKSRSSVELISIEETDRIIDSKSKQQIVEIDDDDEKILNSSTEVIYDRQSVKKKPEVVQIDDSHEDGEKILSLLEKKEIEVSEIQVMDKSYEGKSSYESKSSYEGKSSYKESINESSQESKSSEKRLMNGSAESKKIDADTTVSLDSDTFSLSEEQLLSAAATTVTLDNIKQISLHEMKKISGIKSISLEPKNLDNIELISISDHETSNVEEKNKSDLIDNTLGKTKQLKCLVHMDENTKEFVRKELTVVQCEPVIDSSRQKNEDSQASLADISDNKESSPGSVNSNPQLYQLFPSRWSMMSSSSSASSAASLAFKMAKNSRHLFTMPTGPPKHTKKSSQDISSTVVDKQTLDETYDRLTHEWKNHRLLAATILNYVNMELSSNTSVVAAPTIVDTFANVSNERLDDHRHHLEKNNMRSSTPSDHPTSSKVELTATPKSTKKGSKAAKRPRSKLTRSNVAQINGENGVKNIPNESTLHASIMETDTPSKKKSKLEEDERLVNDVGTPVKSPRSMLADELIGKNVFAKWSDNNYYLGTVSDRLKAKYKVNFYDGKSKTLIPEFVIPIPKILKKGLSVYATTKTDDYGSCGIIIDVETSTNGDTHYTVETDEGEKLRVQIQNISLSADQAQVLKEEVDSVSKGSLPSTPKALGQVTLDNMVDGKRRSKRIGTPLSLTPKFRNNAGGSSASISNIKPEPSVSGMSAKLKKEKALSESEGMSSDSNVESTRNKLKDEYVLMGIQREIIGTPFEQIAKGPQSRNKSKSRSKKKEDPEMIATLGPIPTNSNIFKGTSFILTCIPLEKLERFQDTKTNTLSNTETEATETDFETEYEDDWVKRHFVRERLHEQIIAGGGKIYEDFEKIPENEYKETILITNVPNTTAKNILCLSAGIHVCNHEFVIRSCLEILISYLFNEKTVNKDDVALPNGWSLQRKTYVESYETFRKKPFSEIVVIIPSLASINLPQFATFWRQVCEHAGAVVIIAESSDAMETDFANTVVVVSNWKCPLWAQKRAIQLNIPILSTTWVVQCIIEGKLCPQNHPRYSYTCIPN</sequence>
<dbReference type="PROSITE" id="PS50172">
    <property type="entry name" value="BRCT"/>
    <property type="match status" value="1"/>
</dbReference>
<dbReference type="GO" id="GO:0045944">
    <property type="term" value="P:positive regulation of transcription by RNA polymerase II"/>
    <property type="evidence" value="ECO:0007669"/>
    <property type="project" value="TreeGrafter"/>
</dbReference>
<evidence type="ECO:0000259" key="2">
    <source>
        <dbReference type="PROSITE" id="PS50172"/>
    </source>
</evidence>
<keyword evidence="4" id="KW-1185">Reference proteome</keyword>
<feature type="region of interest" description="Disordered" evidence="1">
    <location>
        <begin position="234"/>
        <end position="271"/>
    </location>
</feature>
<name>A0A151X1V7_9HYME</name>
<feature type="compositionally biased region" description="Basic and acidic residues" evidence="1">
    <location>
        <begin position="237"/>
        <end position="271"/>
    </location>
</feature>
<reference evidence="3 4" key="1">
    <citation type="submission" date="2015-09" db="EMBL/GenBank/DDBJ databases">
        <title>Trachymyrmex zeteki WGS genome.</title>
        <authorList>
            <person name="Nygaard S."/>
            <person name="Hu H."/>
            <person name="Boomsma J."/>
            <person name="Zhang G."/>
        </authorList>
    </citation>
    <scope>NUCLEOTIDE SEQUENCE [LARGE SCALE GENOMIC DNA]</scope>
    <source>
        <strain evidence="3">Tzet28-1</strain>
        <tissue evidence="3">Whole body</tissue>
    </source>
</reference>
<dbReference type="STRING" id="64791.A0A151X1V7"/>